<accession>A0A1I1KUV0</accession>
<keyword evidence="2" id="KW-1185">Reference proteome</keyword>
<organism evidence="1 2">
    <name type="scientific">Tropicimonas isoalkanivorans</name>
    <dbReference type="NCBI Taxonomy" id="441112"/>
    <lineage>
        <taxon>Bacteria</taxon>
        <taxon>Pseudomonadati</taxon>
        <taxon>Pseudomonadota</taxon>
        <taxon>Alphaproteobacteria</taxon>
        <taxon>Rhodobacterales</taxon>
        <taxon>Roseobacteraceae</taxon>
        <taxon>Tropicimonas</taxon>
    </lineage>
</organism>
<reference evidence="1 2" key="1">
    <citation type="submission" date="2016-10" db="EMBL/GenBank/DDBJ databases">
        <authorList>
            <person name="de Groot N.N."/>
        </authorList>
    </citation>
    <scope>NUCLEOTIDE SEQUENCE [LARGE SCALE GENOMIC DNA]</scope>
    <source>
        <strain evidence="1 2">DSM 19548</strain>
    </source>
</reference>
<dbReference type="EMBL" id="FOLG01000007">
    <property type="protein sequence ID" value="SFC64559.1"/>
    <property type="molecule type" value="Genomic_DNA"/>
</dbReference>
<dbReference type="Gene3D" id="3.30.160.150">
    <property type="entry name" value="Lipoprotein like domain"/>
    <property type="match status" value="1"/>
</dbReference>
<dbReference type="PROSITE" id="PS51257">
    <property type="entry name" value="PROKAR_LIPOPROTEIN"/>
    <property type="match status" value="1"/>
</dbReference>
<gene>
    <name evidence="1" type="ORF">SAMN04488094_10793</name>
</gene>
<dbReference type="InterPro" id="IPR007485">
    <property type="entry name" value="LPS_assembly_LptE"/>
</dbReference>
<evidence type="ECO:0000313" key="2">
    <source>
        <dbReference type="Proteomes" id="UP000198728"/>
    </source>
</evidence>
<proteinExistence type="predicted"/>
<dbReference type="GO" id="GO:0019867">
    <property type="term" value="C:outer membrane"/>
    <property type="evidence" value="ECO:0007669"/>
    <property type="project" value="InterPro"/>
</dbReference>
<keyword evidence="1" id="KW-0449">Lipoprotein</keyword>
<sequence>MWSSDRRSMIAAFAAAALAGCGFTPVYAPGGVGERLYGQIRADAPDSRDGYELVAQFEDRLGRSSDAAPYILSYHIVTESEGLAITPDQETLRYQLIGVVRYRLTERATGKVLTSGQVDSFTSYSAIGTTVATRASENDARARLMVILADQIVARLTAGAGSWLP</sequence>
<dbReference type="Proteomes" id="UP000198728">
    <property type="component" value="Unassembled WGS sequence"/>
</dbReference>
<evidence type="ECO:0000313" key="1">
    <source>
        <dbReference type="EMBL" id="SFC64559.1"/>
    </source>
</evidence>
<protein>
    <submittedName>
        <fullName evidence="1">LPS-assembly lipoprotein</fullName>
    </submittedName>
</protein>
<dbReference type="Pfam" id="PF04390">
    <property type="entry name" value="LptE"/>
    <property type="match status" value="1"/>
</dbReference>
<dbReference type="AlphaFoldDB" id="A0A1I1KUV0"/>
<name>A0A1I1KUV0_9RHOB</name>
<dbReference type="STRING" id="441112.SAMN04488094_10793"/>
<dbReference type="OrthoDB" id="7629596at2"/>
<dbReference type="GO" id="GO:0043165">
    <property type="term" value="P:Gram-negative-bacterium-type cell outer membrane assembly"/>
    <property type="evidence" value="ECO:0007669"/>
    <property type="project" value="InterPro"/>
</dbReference>